<sequence length="513" mass="52880">MTDSGTTLPLLGKTALITGSARGIGAAVAWKLASEGADAIFTFRADISSPTGPSEIVGALKEWRAPSPLVIDILVNNAGIAPPAILADVTPEHITSVLATNLQGPLLMAQAVQPHLPPKARIVNISSIAARQTFRGLTVYGASKAGIEAVTRHLAHELGGNGTTVNCVTPGTVDSELLWETEKLIPGVVDGICKNTPLEHRVGTPEEFASVVAWVCRPEAGWITGQCARLPPNNSPVEDVTSTNIVCNVGGTSGRGGKCPVKAGGTVTVEMHAQNGDRNCANEAIGGNHFGPVIVYLSKVSDASSADGSSGWFKIHEDGWSAKSGSTKADQDNWGVKDLNACCGRMDVKIPADLENGDYLLRAEVVALHMASQPKGAQFYMTCYQITIAGGTGTNKPATVRFPGAYAATDPGILFNIYQATTSYKIPGPAVASGGRSIVAGQGCKSGCEVTCKPGSGTGTAVAPPAPTAGAPPAACSVPQFQQCGGQDYKGCTVCASPYTCKAVSPPYYSQCT</sequence>
<dbReference type="SUPFAM" id="SSF51735">
    <property type="entry name" value="NAD(P)-binding Rossmann-fold domains"/>
    <property type="match status" value="1"/>
</dbReference>
<gene>
    <name evidence="18" type="ORF">BN1708_013892</name>
</gene>
<keyword evidence="9" id="KW-0186">Copper</keyword>
<evidence type="ECO:0000256" key="11">
    <source>
        <dbReference type="ARBA" id="ARBA00023157"/>
    </source>
</evidence>
<dbReference type="InterPro" id="IPR005103">
    <property type="entry name" value="AA9_LPMO"/>
</dbReference>
<dbReference type="AlphaFoldDB" id="A0A0G4LQJ8"/>
<keyword evidence="7" id="KW-0136">Cellulose degradation</keyword>
<comment type="catalytic activity">
    <reaction evidence="15">
        <text>[(1-&gt;4)-beta-D-glucosyl]n+m + reduced acceptor + O2 = 4-dehydro-beta-D-glucosyl-[(1-&gt;4)-beta-D-glucosyl]n-1 + [(1-&gt;4)-beta-D-glucosyl]m + acceptor + H2O.</text>
        <dbReference type="EC" id="1.14.99.56"/>
    </reaction>
</comment>
<evidence type="ECO:0000256" key="16">
    <source>
        <dbReference type="ARBA" id="ARBA00047174"/>
    </source>
</evidence>
<dbReference type="PROSITE" id="PS51164">
    <property type="entry name" value="CBM1_2"/>
    <property type="match status" value="1"/>
</dbReference>
<dbReference type="STRING" id="100787.A0A0G4LQJ8"/>
<dbReference type="Proteomes" id="UP000044602">
    <property type="component" value="Unassembled WGS sequence"/>
</dbReference>
<evidence type="ECO:0000256" key="15">
    <source>
        <dbReference type="ARBA" id="ARBA00045077"/>
    </source>
</evidence>
<reference evidence="18 19" key="1">
    <citation type="submission" date="2015-05" db="EMBL/GenBank/DDBJ databases">
        <authorList>
            <person name="Wang D.B."/>
            <person name="Wang M."/>
        </authorList>
    </citation>
    <scope>NUCLEOTIDE SEQUENCE [LARGE SCALE GENOMIC DNA]</scope>
    <source>
        <strain evidence="18">VL1</strain>
    </source>
</reference>
<dbReference type="CDD" id="cd21175">
    <property type="entry name" value="LPMO_AA9"/>
    <property type="match status" value="1"/>
</dbReference>
<dbReference type="CDD" id="cd05233">
    <property type="entry name" value="SDR_c"/>
    <property type="match status" value="1"/>
</dbReference>
<evidence type="ECO:0000256" key="10">
    <source>
        <dbReference type="ARBA" id="ARBA00023033"/>
    </source>
</evidence>
<evidence type="ECO:0000256" key="4">
    <source>
        <dbReference type="ARBA" id="ARBA00022723"/>
    </source>
</evidence>
<proteinExistence type="inferred from homology"/>
<keyword evidence="12" id="KW-0119">Carbohydrate metabolism</keyword>
<evidence type="ECO:0000256" key="6">
    <source>
        <dbReference type="ARBA" id="ARBA00022857"/>
    </source>
</evidence>
<keyword evidence="3" id="KW-0964">Secreted</keyword>
<dbReference type="InterPro" id="IPR020904">
    <property type="entry name" value="Sc_DH/Rdtase_CS"/>
</dbReference>
<evidence type="ECO:0000256" key="12">
    <source>
        <dbReference type="ARBA" id="ARBA00023277"/>
    </source>
</evidence>
<evidence type="ECO:0000313" key="18">
    <source>
        <dbReference type="EMBL" id="CRK24244.1"/>
    </source>
</evidence>
<organism evidence="18 19">
    <name type="scientific">Verticillium longisporum</name>
    <name type="common">Verticillium dahliae var. longisporum</name>
    <dbReference type="NCBI Taxonomy" id="100787"/>
    <lineage>
        <taxon>Eukaryota</taxon>
        <taxon>Fungi</taxon>
        <taxon>Dikarya</taxon>
        <taxon>Ascomycota</taxon>
        <taxon>Pezizomycotina</taxon>
        <taxon>Sordariomycetes</taxon>
        <taxon>Hypocreomycetidae</taxon>
        <taxon>Glomerellales</taxon>
        <taxon>Plectosphaerellaceae</taxon>
        <taxon>Verticillium</taxon>
    </lineage>
</organism>
<keyword evidence="11" id="KW-1015">Disulfide bond</keyword>
<keyword evidence="5" id="KW-0732">Signal</keyword>
<dbReference type="Gene3D" id="3.40.50.720">
    <property type="entry name" value="NAD(P)-binding Rossmann-like Domain"/>
    <property type="match status" value="1"/>
</dbReference>
<evidence type="ECO:0000256" key="9">
    <source>
        <dbReference type="ARBA" id="ARBA00023008"/>
    </source>
</evidence>
<dbReference type="InterPro" id="IPR035971">
    <property type="entry name" value="CBD_sf"/>
</dbReference>
<dbReference type="InterPro" id="IPR036291">
    <property type="entry name" value="NAD(P)-bd_dom_sf"/>
</dbReference>
<protein>
    <recommendedName>
        <fullName evidence="16">lytic cellulose monooxygenase (C4-dehydrogenating)</fullName>
        <ecNumber evidence="16">1.14.99.56</ecNumber>
    </recommendedName>
</protein>
<dbReference type="InterPro" id="IPR002347">
    <property type="entry name" value="SDR_fam"/>
</dbReference>
<evidence type="ECO:0000256" key="7">
    <source>
        <dbReference type="ARBA" id="ARBA00023001"/>
    </source>
</evidence>
<dbReference type="PANTHER" id="PTHR33353">
    <property type="entry name" value="PUTATIVE (AFU_ORTHOLOGUE AFUA_1G12560)-RELATED"/>
    <property type="match status" value="1"/>
</dbReference>
<dbReference type="InterPro" id="IPR000254">
    <property type="entry name" value="CBD"/>
</dbReference>
<evidence type="ECO:0000256" key="3">
    <source>
        <dbReference type="ARBA" id="ARBA00022525"/>
    </source>
</evidence>
<dbReference type="SUPFAM" id="SSF57180">
    <property type="entry name" value="Cellulose-binding domain"/>
    <property type="match status" value="1"/>
</dbReference>
<keyword evidence="4" id="KW-0479">Metal-binding</keyword>
<feature type="domain" description="CBM1" evidence="17">
    <location>
        <begin position="476"/>
        <end position="513"/>
    </location>
</feature>
<comment type="cofactor">
    <cofactor evidence="1">
        <name>Cu(2+)</name>
        <dbReference type="ChEBI" id="CHEBI:29036"/>
    </cofactor>
</comment>
<dbReference type="SMART" id="SM00822">
    <property type="entry name" value="PKS_KR"/>
    <property type="match status" value="1"/>
</dbReference>
<name>A0A0G4LQJ8_VERLO</name>
<evidence type="ECO:0000256" key="8">
    <source>
        <dbReference type="ARBA" id="ARBA00023002"/>
    </source>
</evidence>
<dbReference type="PRINTS" id="PR00080">
    <property type="entry name" value="SDRFAMILY"/>
</dbReference>
<accession>A0A0G4LQJ8</accession>
<dbReference type="GO" id="GO:0030245">
    <property type="term" value="P:cellulose catabolic process"/>
    <property type="evidence" value="ECO:0007669"/>
    <property type="project" value="UniProtKB-KW"/>
</dbReference>
<keyword evidence="8" id="KW-0560">Oxidoreductase</keyword>
<keyword evidence="6" id="KW-0521">NADP</keyword>
<dbReference type="Pfam" id="PF03443">
    <property type="entry name" value="AA9"/>
    <property type="match status" value="1"/>
</dbReference>
<keyword evidence="10" id="KW-0503">Monooxygenase</keyword>
<dbReference type="Pfam" id="PF00106">
    <property type="entry name" value="adh_short"/>
    <property type="match status" value="1"/>
</dbReference>
<evidence type="ECO:0000256" key="13">
    <source>
        <dbReference type="ARBA" id="ARBA00023326"/>
    </source>
</evidence>
<dbReference type="EMBL" id="CVQH01016891">
    <property type="protein sequence ID" value="CRK24244.1"/>
    <property type="molecule type" value="Genomic_DNA"/>
</dbReference>
<dbReference type="InterPro" id="IPR049892">
    <property type="entry name" value="AA9"/>
</dbReference>
<keyword evidence="19" id="KW-1185">Reference proteome</keyword>
<keyword evidence="13" id="KW-0624">Polysaccharide degradation</keyword>
<dbReference type="PRINTS" id="PR00081">
    <property type="entry name" value="GDHRDH"/>
</dbReference>
<dbReference type="GO" id="GO:0005576">
    <property type="term" value="C:extracellular region"/>
    <property type="evidence" value="ECO:0007669"/>
    <property type="project" value="UniProtKB-SubCell"/>
</dbReference>
<dbReference type="GO" id="GO:0004497">
    <property type="term" value="F:monooxygenase activity"/>
    <property type="evidence" value="ECO:0007669"/>
    <property type="project" value="UniProtKB-KW"/>
</dbReference>
<evidence type="ECO:0000256" key="1">
    <source>
        <dbReference type="ARBA" id="ARBA00001973"/>
    </source>
</evidence>
<dbReference type="Gene3D" id="2.70.50.70">
    <property type="match status" value="1"/>
</dbReference>
<dbReference type="GO" id="GO:0046872">
    <property type="term" value="F:metal ion binding"/>
    <property type="evidence" value="ECO:0007669"/>
    <property type="project" value="UniProtKB-KW"/>
</dbReference>
<evidence type="ECO:0000256" key="2">
    <source>
        <dbReference type="ARBA" id="ARBA00004613"/>
    </source>
</evidence>
<comment type="similarity">
    <text evidence="14">Belongs to the polysaccharide monooxygenase AA9 family.</text>
</comment>
<evidence type="ECO:0000313" key="19">
    <source>
        <dbReference type="Proteomes" id="UP000044602"/>
    </source>
</evidence>
<comment type="subcellular location">
    <subcellularLocation>
        <location evidence="2">Secreted</location>
    </subcellularLocation>
</comment>
<evidence type="ECO:0000259" key="17">
    <source>
        <dbReference type="PROSITE" id="PS51164"/>
    </source>
</evidence>
<dbReference type="PROSITE" id="PS00061">
    <property type="entry name" value="ADH_SHORT"/>
    <property type="match status" value="1"/>
</dbReference>
<evidence type="ECO:0000256" key="5">
    <source>
        <dbReference type="ARBA" id="ARBA00022729"/>
    </source>
</evidence>
<dbReference type="GO" id="GO:0030248">
    <property type="term" value="F:cellulose binding"/>
    <property type="evidence" value="ECO:0007669"/>
    <property type="project" value="InterPro"/>
</dbReference>
<dbReference type="Pfam" id="PF00734">
    <property type="entry name" value="CBM_1"/>
    <property type="match status" value="1"/>
</dbReference>
<dbReference type="InterPro" id="IPR057326">
    <property type="entry name" value="KR_dom"/>
</dbReference>
<dbReference type="SMART" id="SM00236">
    <property type="entry name" value="fCBD"/>
    <property type="match status" value="1"/>
</dbReference>
<dbReference type="PANTHER" id="PTHR33353:SF9">
    <property type="entry name" value="ENDOGLUCANASE II"/>
    <property type="match status" value="1"/>
</dbReference>
<evidence type="ECO:0000256" key="14">
    <source>
        <dbReference type="ARBA" id="ARBA00044502"/>
    </source>
</evidence>
<dbReference type="EC" id="1.14.99.56" evidence="16"/>